<proteinExistence type="predicted"/>
<dbReference type="Gene3D" id="3.90.1200.10">
    <property type="match status" value="1"/>
</dbReference>
<reference evidence="1" key="1">
    <citation type="submission" date="2021-01" db="EMBL/GenBank/DDBJ databases">
        <title>Whole genome shotgun sequence of Actinoplanes nipponensis NBRC 14063.</title>
        <authorList>
            <person name="Komaki H."/>
            <person name="Tamura T."/>
        </authorList>
    </citation>
    <scope>NUCLEOTIDE SEQUENCE</scope>
    <source>
        <strain evidence="1">NBRC 14063</strain>
    </source>
</reference>
<dbReference type="Proteomes" id="UP000647172">
    <property type="component" value="Unassembled WGS sequence"/>
</dbReference>
<protein>
    <submittedName>
        <fullName evidence="1">Trifolitoxin immunity protein</fullName>
    </submittedName>
</protein>
<sequence>MALARRAPLKGLARARCGWQGGRVDAEPGLEARLSTYGSGERTAGAALSGGVVLKKAGPWAAGVIALLRHLEDEGFEGAPRVVGDGYAPDGRLAVTYVPGGSAHPRAWSPEAAAEIGRLLRRLHSATAGFRPPVGAQWQPSWLRELDGERTVHGHCDPGPWNIVGVGGSPRALIDWEFAGPVDPVWELAAATWLNAQLHDDDIAALHGLPDAATRARQARAIVDGYGLARAQRASFPERLLDVAVHSARAEALAHGVTAQSTAAVAADGYPVLWGITWRARSASWIARHRHLLGRALA</sequence>
<dbReference type="EMBL" id="BOMQ01000027">
    <property type="protein sequence ID" value="GIE48832.1"/>
    <property type="molecule type" value="Genomic_DNA"/>
</dbReference>
<keyword evidence="2" id="KW-1185">Reference proteome</keyword>
<comment type="caution">
    <text evidence="1">The sequence shown here is derived from an EMBL/GenBank/DDBJ whole genome shotgun (WGS) entry which is preliminary data.</text>
</comment>
<organism evidence="1 2">
    <name type="scientific">Actinoplanes nipponensis</name>
    <dbReference type="NCBI Taxonomy" id="135950"/>
    <lineage>
        <taxon>Bacteria</taxon>
        <taxon>Bacillati</taxon>
        <taxon>Actinomycetota</taxon>
        <taxon>Actinomycetes</taxon>
        <taxon>Micromonosporales</taxon>
        <taxon>Micromonosporaceae</taxon>
        <taxon>Actinoplanes</taxon>
    </lineage>
</organism>
<name>A0A919MLI7_9ACTN</name>
<evidence type="ECO:0000313" key="1">
    <source>
        <dbReference type="EMBL" id="GIE48832.1"/>
    </source>
</evidence>
<dbReference type="SUPFAM" id="SSF56112">
    <property type="entry name" value="Protein kinase-like (PK-like)"/>
    <property type="match status" value="1"/>
</dbReference>
<accession>A0A919MLI7</accession>
<evidence type="ECO:0000313" key="2">
    <source>
        <dbReference type="Proteomes" id="UP000647172"/>
    </source>
</evidence>
<dbReference type="AlphaFoldDB" id="A0A919MLI7"/>
<gene>
    <name evidence="1" type="primary">tfxG_1</name>
    <name evidence="1" type="ORF">Ani05nite_23660</name>
</gene>
<dbReference type="InterPro" id="IPR011009">
    <property type="entry name" value="Kinase-like_dom_sf"/>
</dbReference>